<dbReference type="Gene3D" id="4.10.520.10">
    <property type="entry name" value="IHF-like DNA-binding proteins"/>
    <property type="match status" value="1"/>
</dbReference>
<sequence>MKKSDITREIAAKRGMSQRKARLIVDQVFQVMAEALVRGEKVEIRGLGTFKIKKKPSRFVKDPRTGVEIFVKEKFVPTFKMGKLIKNHLNSEDK</sequence>
<dbReference type="PANTHER" id="PTHR33175:SF2">
    <property type="entry name" value="INTEGRATION HOST FACTOR SUBUNIT ALPHA"/>
    <property type="match status" value="1"/>
</dbReference>
<evidence type="ECO:0000313" key="5">
    <source>
        <dbReference type="Proteomes" id="UP000267841"/>
    </source>
</evidence>
<dbReference type="OrthoDB" id="9804203at2"/>
<keyword evidence="2" id="KW-0238">DNA-binding</keyword>
<dbReference type="CDD" id="cd13836">
    <property type="entry name" value="IHF_B"/>
    <property type="match status" value="1"/>
</dbReference>
<dbReference type="PANTHER" id="PTHR33175">
    <property type="entry name" value="DNA-BINDING PROTEIN HU"/>
    <property type="match status" value="1"/>
</dbReference>
<name>A0A497XNU7_9AQUI</name>
<dbReference type="GO" id="GO:0003677">
    <property type="term" value="F:DNA binding"/>
    <property type="evidence" value="ECO:0007669"/>
    <property type="project" value="UniProtKB-KW"/>
</dbReference>
<dbReference type="InterPro" id="IPR010992">
    <property type="entry name" value="IHF-like_DNA-bd_dom_sf"/>
</dbReference>
<dbReference type="EMBL" id="RCCJ01000001">
    <property type="protein sequence ID" value="RLJ69931.1"/>
    <property type="molecule type" value="Genomic_DNA"/>
</dbReference>
<dbReference type="GO" id="GO:0030527">
    <property type="term" value="F:structural constituent of chromatin"/>
    <property type="evidence" value="ECO:0007669"/>
    <property type="project" value="InterPro"/>
</dbReference>
<evidence type="ECO:0000256" key="3">
    <source>
        <dbReference type="RuleBase" id="RU003939"/>
    </source>
</evidence>
<dbReference type="SUPFAM" id="SSF47729">
    <property type="entry name" value="IHF-like DNA-binding proteins"/>
    <property type="match status" value="1"/>
</dbReference>
<organism evidence="4 5">
    <name type="scientific">Hydrogenivirga caldilitoris</name>
    <dbReference type="NCBI Taxonomy" id="246264"/>
    <lineage>
        <taxon>Bacteria</taxon>
        <taxon>Pseudomonadati</taxon>
        <taxon>Aquificota</taxon>
        <taxon>Aquificia</taxon>
        <taxon>Aquificales</taxon>
        <taxon>Aquificaceae</taxon>
        <taxon>Hydrogenivirga</taxon>
    </lineage>
</organism>
<reference evidence="4 5" key="1">
    <citation type="submission" date="2018-10" db="EMBL/GenBank/DDBJ databases">
        <title>Genomic Encyclopedia of Archaeal and Bacterial Type Strains, Phase II (KMG-II): from individual species to whole genera.</title>
        <authorList>
            <person name="Goeker M."/>
        </authorList>
    </citation>
    <scope>NUCLEOTIDE SEQUENCE [LARGE SCALE GENOMIC DNA]</scope>
    <source>
        <strain evidence="4 5">DSM 16510</strain>
    </source>
</reference>
<comment type="similarity">
    <text evidence="1 3">Belongs to the bacterial histone-like protein family.</text>
</comment>
<dbReference type="PRINTS" id="PR01727">
    <property type="entry name" value="DNABINDINGHU"/>
</dbReference>
<dbReference type="Proteomes" id="UP000267841">
    <property type="component" value="Unassembled WGS sequence"/>
</dbReference>
<comment type="caution">
    <text evidence="4">The sequence shown here is derived from an EMBL/GenBank/DDBJ whole genome shotgun (WGS) entry which is preliminary data.</text>
</comment>
<dbReference type="GO" id="GO:0005829">
    <property type="term" value="C:cytosol"/>
    <property type="evidence" value="ECO:0007669"/>
    <property type="project" value="TreeGrafter"/>
</dbReference>
<evidence type="ECO:0000256" key="2">
    <source>
        <dbReference type="ARBA" id="ARBA00023125"/>
    </source>
</evidence>
<evidence type="ECO:0000256" key="1">
    <source>
        <dbReference type="ARBA" id="ARBA00010529"/>
    </source>
</evidence>
<dbReference type="Pfam" id="PF00216">
    <property type="entry name" value="Bac_DNA_binding"/>
    <property type="match status" value="1"/>
</dbReference>
<keyword evidence="5" id="KW-1185">Reference proteome</keyword>
<dbReference type="RefSeq" id="WP_121008906.1">
    <property type="nucleotide sequence ID" value="NZ_RCCJ01000001.1"/>
</dbReference>
<dbReference type="InterPro" id="IPR000119">
    <property type="entry name" value="Hist_DNA-bd"/>
</dbReference>
<gene>
    <name evidence="4" type="ORF">BCF55_0190</name>
</gene>
<protein>
    <submittedName>
        <fullName evidence="4">Integration host factor subunit beta</fullName>
    </submittedName>
</protein>
<evidence type="ECO:0000313" key="4">
    <source>
        <dbReference type="EMBL" id="RLJ69931.1"/>
    </source>
</evidence>
<dbReference type="SMART" id="SM00411">
    <property type="entry name" value="BHL"/>
    <property type="match status" value="1"/>
</dbReference>
<proteinExistence type="inferred from homology"/>
<accession>A0A497XNU7</accession>
<dbReference type="AlphaFoldDB" id="A0A497XNU7"/>